<name>A0ABX2F674_9PSEU</name>
<evidence type="ECO:0000256" key="1">
    <source>
        <dbReference type="SAM" id="SignalP"/>
    </source>
</evidence>
<gene>
    <name evidence="3" type="ORF">GC106_36610</name>
</gene>
<feature type="domain" description="PLL-like beta propeller" evidence="2">
    <location>
        <begin position="280"/>
        <end position="484"/>
    </location>
</feature>
<accession>A0ABX2F674</accession>
<dbReference type="SUPFAM" id="SSF89372">
    <property type="entry name" value="Fucose-specific lectin"/>
    <property type="match status" value="1"/>
</dbReference>
<feature type="chain" id="PRO_5046836476" description="PLL-like beta propeller domain-containing protein" evidence="1">
    <location>
        <begin position="34"/>
        <end position="506"/>
    </location>
</feature>
<proteinExistence type="predicted"/>
<dbReference type="EMBL" id="JAAATY010000010">
    <property type="protein sequence ID" value="NRN66436.1"/>
    <property type="molecule type" value="Genomic_DNA"/>
</dbReference>
<keyword evidence="4" id="KW-1185">Reference proteome</keyword>
<evidence type="ECO:0000259" key="2">
    <source>
        <dbReference type="Pfam" id="PF26607"/>
    </source>
</evidence>
<reference evidence="3 4" key="1">
    <citation type="submission" date="2020-01" db="EMBL/GenBank/DDBJ databases">
        <title>Kibdelosporangium persica a novel Actinomycetes from a hot desert in Iran.</title>
        <authorList>
            <person name="Safaei N."/>
            <person name="Zaburannyi N."/>
            <person name="Mueller R."/>
            <person name="Wink J."/>
        </authorList>
    </citation>
    <scope>NUCLEOTIDE SEQUENCE [LARGE SCALE GENOMIC DNA]</scope>
    <source>
        <strain evidence="3 4">4NS15</strain>
    </source>
</reference>
<dbReference type="RefSeq" id="WP_173132482.1">
    <property type="nucleotide sequence ID" value="NZ_CBCSGW010000003.1"/>
</dbReference>
<dbReference type="Gene3D" id="2.120.10.70">
    <property type="entry name" value="Fucose-specific lectin"/>
    <property type="match status" value="2"/>
</dbReference>
<evidence type="ECO:0000313" key="3">
    <source>
        <dbReference type="EMBL" id="NRN66436.1"/>
    </source>
</evidence>
<protein>
    <recommendedName>
        <fullName evidence="2">PLL-like beta propeller domain-containing protein</fullName>
    </recommendedName>
</protein>
<evidence type="ECO:0000313" key="4">
    <source>
        <dbReference type="Proteomes" id="UP000763557"/>
    </source>
</evidence>
<dbReference type="Gene3D" id="3.90.1720.10">
    <property type="entry name" value="endopeptidase domain like (from Nostoc punctiforme)"/>
    <property type="match status" value="1"/>
</dbReference>
<sequence>MKLRKDWIDPARRALLVAAAGLCVTVFAPTASAAPVPESDIGVLFNCGTYPANQPTSRSQTLTRSKTWLDARVPYSQSACHSNHYGSYRTDCSGFVSMAWGLRVSYTTSDVHLVSHEIPRADLRPGDALNDAGSHMALFLRWDDAARTRPVVREQAGPKGSPTVERVWSASYASGYTPIRYDKIVEDAAQPASGPMFHQVRGVDGGEWSGFQPLAGYGTAEPGDARDMSIAAMPDGSAQVLIVGADGRVYHQVREVNGTWTGFQPLAGMGTADPAGGSRVSIAGMPDGSAQVLIVGADGKAYHQVRDVGGSWTGFRPVAGMGSADPAGAKDVAITGMPDGSAQVLIIGADSRVYHQIRGVTGNWSGFQPLAGMGTADPAGGSRVSIAGMPDGSAQVLIVGADGKVYHQMREVNGGWTGFQPVAGVGTSDPAGGKDVAITGMPGGSAQVLIIGADDRVYHQVRETNGSWTGFQPLAGMGTADPAAGSQVSIAGMPDNSAQVTIVGRR</sequence>
<dbReference type="Proteomes" id="UP000763557">
    <property type="component" value="Unassembled WGS sequence"/>
</dbReference>
<dbReference type="Pfam" id="PF26607">
    <property type="entry name" value="DUF8189"/>
    <property type="match status" value="1"/>
</dbReference>
<comment type="caution">
    <text evidence="3">The sequence shown here is derived from an EMBL/GenBank/DDBJ whole genome shotgun (WGS) entry which is preliminary data.</text>
</comment>
<dbReference type="InterPro" id="IPR058502">
    <property type="entry name" value="PLL-like_beta-prop"/>
</dbReference>
<keyword evidence="1" id="KW-0732">Signal</keyword>
<organism evidence="3 4">
    <name type="scientific">Kibdelosporangium persicum</name>
    <dbReference type="NCBI Taxonomy" id="2698649"/>
    <lineage>
        <taxon>Bacteria</taxon>
        <taxon>Bacillati</taxon>
        <taxon>Actinomycetota</taxon>
        <taxon>Actinomycetes</taxon>
        <taxon>Pseudonocardiales</taxon>
        <taxon>Pseudonocardiaceae</taxon>
        <taxon>Kibdelosporangium</taxon>
    </lineage>
</organism>
<feature type="signal peptide" evidence="1">
    <location>
        <begin position="1"/>
        <end position="33"/>
    </location>
</feature>